<evidence type="ECO:0000256" key="11">
    <source>
        <dbReference type="ARBA" id="ARBA00023175"/>
    </source>
</evidence>
<name>A0AAV6UI56_9ARAC</name>
<dbReference type="PANTHER" id="PTHR46532">
    <property type="entry name" value="MALE FERTILITY FACTOR KL5"/>
    <property type="match status" value="1"/>
</dbReference>
<dbReference type="InterPro" id="IPR041589">
    <property type="entry name" value="DNAH3_AAA_lid_1"/>
</dbReference>
<dbReference type="InterPro" id="IPR035706">
    <property type="entry name" value="AAA_9"/>
</dbReference>
<feature type="coiled-coil region" evidence="14">
    <location>
        <begin position="742"/>
        <end position="769"/>
    </location>
</feature>
<dbReference type="Pfam" id="PF18198">
    <property type="entry name" value="AAA_lid_11"/>
    <property type="match status" value="1"/>
</dbReference>
<dbReference type="Gene3D" id="6.10.140.1060">
    <property type="match status" value="1"/>
</dbReference>
<feature type="coiled-coil region" evidence="14">
    <location>
        <begin position="3197"/>
        <end position="3270"/>
    </location>
</feature>
<dbReference type="Pfam" id="PF12780">
    <property type="entry name" value="AAA_8"/>
    <property type="match status" value="1"/>
</dbReference>
<dbReference type="GO" id="GO:0007018">
    <property type="term" value="P:microtubule-based movement"/>
    <property type="evidence" value="ECO:0007669"/>
    <property type="project" value="InterPro"/>
</dbReference>
<evidence type="ECO:0000256" key="6">
    <source>
        <dbReference type="ARBA" id="ARBA00022741"/>
    </source>
</evidence>
<dbReference type="InterPro" id="IPR024743">
    <property type="entry name" value="Dynein_HC_stalk"/>
</dbReference>
<dbReference type="Gene3D" id="1.20.140.100">
    <property type="entry name" value="Dynein heavy chain, N-terminal domain 2"/>
    <property type="match status" value="1"/>
</dbReference>
<keyword evidence="8" id="KW-0243">Dynein</keyword>
<keyword evidence="17" id="KW-1185">Reference proteome</keyword>
<dbReference type="InterPro" id="IPR026983">
    <property type="entry name" value="DHC"/>
</dbReference>
<dbReference type="FunFam" id="3.20.180.20:FF:000001">
    <property type="entry name" value="Dynein axonemal heavy chain 5"/>
    <property type="match status" value="1"/>
</dbReference>
<keyword evidence="6" id="KW-0547">Nucleotide-binding</keyword>
<dbReference type="FunFam" id="3.40.50.300:FF:001547">
    <property type="entry name" value="Dynein heavy chain, cytosolic, putative"/>
    <property type="match status" value="1"/>
</dbReference>
<evidence type="ECO:0000256" key="10">
    <source>
        <dbReference type="ARBA" id="ARBA00023069"/>
    </source>
</evidence>
<dbReference type="InterPro" id="IPR042228">
    <property type="entry name" value="Dynein_linker_3"/>
</dbReference>
<dbReference type="InterPro" id="IPR027417">
    <property type="entry name" value="P-loop_NTPase"/>
</dbReference>
<evidence type="ECO:0000256" key="12">
    <source>
        <dbReference type="ARBA" id="ARBA00023212"/>
    </source>
</evidence>
<dbReference type="FunFam" id="1.10.287.2620:FF:000001">
    <property type="entry name" value="Cytoplasmic dynein heavy chain 1"/>
    <property type="match status" value="1"/>
</dbReference>
<dbReference type="GO" id="GO:0008569">
    <property type="term" value="F:minus-end-directed microtubule motor activity"/>
    <property type="evidence" value="ECO:0007669"/>
    <property type="project" value="InterPro"/>
</dbReference>
<keyword evidence="13" id="KW-0966">Cell projection</keyword>
<keyword evidence="11" id="KW-0505">Motor protein</keyword>
<feature type="domain" description="AAA+ ATPase" evidence="15">
    <location>
        <begin position="2573"/>
        <end position="2721"/>
    </location>
</feature>
<dbReference type="FunFam" id="3.40.50.300:FF:000049">
    <property type="entry name" value="Dynein, axonemal, heavy chain 5"/>
    <property type="match status" value="1"/>
</dbReference>
<dbReference type="GO" id="GO:0045505">
    <property type="term" value="F:dynein intermediate chain binding"/>
    <property type="evidence" value="ECO:0007669"/>
    <property type="project" value="InterPro"/>
</dbReference>
<dbReference type="EMBL" id="JAFNEN010000401">
    <property type="protein sequence ID" value="KAG8183865.1"/>
    <property type="molecule type" value="Genomic_DNA"/>
</dbReference>
<keyword evidence="4" id="KW-0493">Microtubule</keyword>
<dbReference type="FunFam" id="3.40.50.300:FF:000320">
    <property type="entry name" value="Dynein, axonemal, heavy chain 5"/>
    <property type="match status" value="1"/>
</dbReference>
<dbReference type="Pfam" id="PF12777">
    <property type="entry name" value="MT"/>
    <property type="match status" value="1"/>
</dbReference>
<keyword evidence="3" id="KW-0963">Cytoplasm</keyword>
<dbReference type="Pfam" id="PF08393">
    <property type="entry name" value="DHC_N2"/>
    <property type="match status" value="1"/>
</dbReference>
<dbReference type="SUPFAM" id="SSF52540">
    <property type="entry name" value="P-loop containing nucleoside triphosphate hydrolases"/>
    <property type="match status" value="4"/>
</dbReference>
<dbReference type="FunFam" id="1.20.920.20:FF:000004">
    <property type="entry name" value="Dynein axonemal heavy chain 5"/>
    <property type="match status" value="1"/>
</dbReference>
<dbReference type="Gene3D" id="1.20.920.20">
    <property type="match status" value="1"/>
</dbReference>
<dbReference type="FunFam" id="3.40.50.300:FF:001221">
    <property type="entry name" value="Axonemal dynein heavy chain 8"/>
    <property type="match status" value="1"/>
</dbReference>
<dbReference type="PANTHER" id="PTHR46532:SF4">
    <property type="entry name" value="AAA+ ATPASE DOMAIN-CONTAINING PROTEIN"/>
    <property type="match status" value="1"/>
</dbReference>
<dbReference type="FunFam" id="3.40.50.300:FF:002141">
    <property type="entry name" value="Dynein heavy chain"/>
    <property type="match status" value="1"/>
</dbReference>
<dbReference type="GO" id="GO:0005874">
    <property type="term" value="C:microtubule"/>
    <property type="evidence" value="ECO:0007669"/>
    <property type="project" value="UniProtKB-KW"/>
</dbReference>
<keyword evidence="7" id="KW-0067">ATP-binding</keyword>
<evidence type="ECO:0000256" key="14">
    <source>
        <dbReference type="SAM" id="Coils"/>
    </source>
</evidence>
<dbReference type="InterPro" id="IPR041228">
    <property type="entry name" value="Dynein_C"/>
</dbReference>
<dbReference type="GO" id="GO:0005858">
    <property type="term" value="C:axonemal dynein complex"/>
    <property type="evidence" value="ECO:0007669"/>
    <property type="project" value="TreeGrafter"/>
</dbReference>
<dbReference type="InterPro" id="IPR035699">
    <property type="entry name" value="AAA_6"/>
</dbReference>
<dbReference type="Gene3D" id="1.10.8.1220">
    <property type="match status" value="1"/>
</dbReference>
<dbReference type="SMART" id="SM00382">
    <property type="entry name" value="AAA"/>
    <property type="match status" value="2"/>
</dbReference>
<dbReference type="InterPro" id="IPR004273">
    <property type="entry name" value="Dynein_heavy_D6_P-loop"/>
</dbReference>
<evidence type="ECO:0000256" key="13">
    <source>
        <dbReference type="ARBA" id="ARBA00023273"/>
    </source>
</evidence>
<keyword evidence="5" id="KW-0677">Repeat</keyword>
<dbReference type="Gene3D" id="1.20.58.1120">
    <property type="match status" value="1"/>
</dbReference>
<dbReference type="FunFam" id="3.40.50.300:FF:000044">
    <property type="entry name" value="Dynein heavy chain 5, axonemal"/>
    <property type="match status" value="1"/>
</dbReference>
<evidence type="ECO:0000256" key="7">
    <source>
        <dbReference type="ARBA" id="ARBA00022840"/>
    </source>
</evidence>
<dbReference type="FunFam" id="1.10.8.720:FF:000004">
    <property type="entry name" value="Dynein heavy chain 5, axonemal"/>
    <property type="match status" value="1"/>
</dbReference>
<dbReference type="Pfam" id="PF03028">
    <property type="entry name" value="Dynein_heavy"/>
    <property type="match status" value="1"/>
</dbReference>
<dbReference type="Gene3D" id="1.20.920.30">
    <property type="match status" value="1"/>
</dbReference>
<dbReference type="FunFam" id="1.10.8.1220:FF:000001">
    <property type="entry name" value="Dynein axonemal heavy chain 5"/>
    <property type="match status" value="1"/>
</dbReference>
<dbReference type="InterPro" id="IPR041466">
    <property type="entry name" value="Dynein_AAA5_ext"/>
</dbReference>
<dbReference type="Gene3D" id="1.10.8.720">
    <property type="entry name" value="Region D6 of dynein motor"/>
    <property type="match status" value="1"/>
</dbReference>
<evidence type="ECO:0000256" key="9">
    <source>
        <dbReference type="ARBA" id="ARBA00023054"/>
    </source>
</evidence>
<protein>
    <recommendedName>
        <fullName evidence="15">AAA+ ATPase domain-containing protein</fullName>
    </recommendedName>
</protein>
<dbReference type="Gene3D" id="3.40.50.300">
    <property type="entry name" value="P-loop containing nucleotide triphosphate hydrolases"/>
    <property type="match status" value="5"/>
</dbReference>
<evidence type="ECO:0000256" key="8">
    <source>
        <dbReference type="ARBA" id="ARBA00023017"/>
    </source>
</evidence>
<reference evidence="16 17" key="1">
    <citation type="journal article" date="2022" name="Nat. Ecol. Evol.">
        <title>A masculinizing supergene underlies an exaggerated male reproductive morph in a spider.</title>
        <authorList>
            <person name="Hendrickx F."/>
            <person name="De Corte Z."/>
            <person name="Sonet G."/>
            <person name="Van Belleghem S.M."/>
            <person name="Kostlbacher S."/>
            <person name="Vangestel C."/>
        </authorList>
    </citation>
    <scope>NUCLEOTIDE SEQUENCE [LARGE SCALE GENOMIC DNA]</scope>
    <source>
        <strain evidence="16">W744_W776</strain>
    </source>
</reference>
<feature type="coiled-coil region" evidence="14">
    <location>
        <begin position="3417"/>
        <end position="3507"/>
    </location>
</feature>
<dbReference type="Gene3D" id="1.10.472.130">
    <property type="match status" value="1"/>
</dbReference>
<comment type="subcellular location">
    <subcellularLocation>
        <location evidence="1">Cytoplasm</location>
        <location evidence="1">Cytoskeleton</location>
        <location evidence="1">Cilium axoneme</location>
    </subcellularLocation>
</comment>
<sequence>MNFEGRWPFKQTDVSWGAMQNLSKARKKFLNVDDNYLKSIKRKIKKSDVEVVHVDSRCDYMVSLLSVACGLPKDDVTEVNSSHQHRVDIVNSYFTGTKHRKLFYLSSDSFLDDTPKNPFPLLHAGEAFLLRGPCTFFIKDISNDALPQNVINTSVFFYYLNGSSDYVFGSIYQTFKMVYLPRLKKQWCADSISGDSETTALPAPYENLLYSLEALADALKVSHMGITRGLTLRRSSAALAEATTPEDMISEEAKEAENLIVVWIDQIEQLLTESSYLRKECESHGPRTEQEYWKCRRDSFGFLVYQFQLEEIKQILRRPLESIAHLKEKWKSLDNRVRNSWREAKECAAFLEVLERYCQPLYSSNPEKISKSLPGLIRTLLTINTVSQYYNSTERMTSVLTKITNQMIQSCRRHLSCEGRRSVWDQPQHVIRAKINACISLNEEYQRCFERARQEGEKGAAPTAAPLHFCEVFVFGKFDAFCSRLKKILKLCECVAEHEGIVGCRQEVLDELPFSLEDSIIKMKGKDYDFLDHRDVHFDEDFAEVVKVSEEIQRSVRSAYDDEFSAVRSTVLSLQFLDRMSDVLPGVRLQDKYSQVLRDFKRELEEVRQLFGKKKGDPALPRHHPPIAGRINWCRQLRRRVEDPLKVLLERCDVLDSDQGKKAVQKYNKFREELIKYESKAHKRWFQEASLLGPCLLATLLHLDTDSGELVLNANEPLFELIRETDLLIQMGFDVPPIARTALDQQQKLSQHKTRLQKLLRRHRQLRHLPREELLPLLDIHQEVLEEVLRPGAQAITWSSLNAAKYLDDFEKALEHVETLFDRQAINVTMLCKILNHRVDETMSQVAEVELCPMPPEQPVTIQAFSAALSASAAEGGDFLNKRSHAVEDAVQEVIEVFVKESHFTDAEEKSKQQKKKINEVSIGLQYQCSKKLLESVITSICDSLETLLYSTSHNEKDIGQWFKMEACLEGRDLRMVPSVEEVQDALNRAAFDIISASKQINQWQYKEPDDVVPAKQEVKREETQTSFLVKSYSKSDSSISGQTLYRQLSEDKEVLQIYGAIQTCLKNTKLELDACLDVFAKYSHLWMKSRGEEVREFSSSKKELVDFEDRIKFYLGVKKDIDVEDNEAIVGCIRLSIGPLKRHLVTETRIWCEALGGSCRSLHKAELQRCAAEVKAFSGRLSKPATTTEEIKDLIATLEEIREREVDIDAHIAPVEECYAMLSSYGLIPVKEDLDSIENLRYSWQQTQKLSTDIQNSLLNMKTQFQAQLTHNIRSFTDEFDTFQKDYQEEGPLVVGLSAMEASNRLAEYQNRFDALWQKYMTYTDGAILFGYKCKEFPRLHYIRKELGMMQKLYKLYNDVLDRVNGYQDILWNNVDIDKITNELIEFQNRCRKLPKGLKEWPAFTTLKKTIDDFNELCPLLDLMTNKAMKARHWDRLVELTGQHFDTSCPHFCLKDILKAPLLQHKEDIEDICISALKERDIEGKLRQVTCEWSNQCLTFAPFKTRGELLLRGDTTAEIISLLEDSLMVLGSLQSNRYNAPFKIQIQKWVADLSNTNECLERWLFTQNMWVYLEAVFVGGDIAKQLPKEAKRFNTIDKSWVKIMMRAHEKSNVVECCVGDDTLRQLLPYLQEQLEVCQKSLAGYLEKKRLMFPRFFFVSDPALLEILGQASDSHSIQGHLLSIFDNTKSLLFDDNDYNRIQAIVSSEGESISLIRPVKAEGNVESWLMNLLKMSHRSLHAVIRKAALSTTSPKFTLMDFLRDQPAQVGLLCLQVIWTRESEVALAYSTQDKKVMPQTNELFLELLNTLIQETTKDLGPVERTKFETLITIHVHQRDIFHDLCRLGVKSSKDFEWVKQFRFYFEADDDQTEIAITDVRFIYQNEFLGCTERLVITPLTDRWDKVHTLTCNIRKQIAARESTRGHLGVNAPLHRIMMASIPAPINERKAEDGILLHHLAQALQMHMGGAPTGPAGTGKTETTKDMGKMLGKYVVVFNCSDQMDYKGLGRIFKGLAQSGSWGCFDEFNRIELPVLSVAAQQISIVLGCKREHRETFLFSDGDTVRMNPEFGIFLTMNPGYAGRQELPENLKVQFRTVAMMVPDRQIIIRVKLASCGFLENITLARKFYTLYKLCEEQLSKQVHYDFGLRNILSVLRTLGATKRSAYQESEASIVMRVLKDMNLSKLIDENEPLFLSLLNDLFPGIRDHKKGDSDLDEAIDFQCRDSGLVPHPAWKVKLVQLYETQLVRHGIMTLGPAGGGKSSCIRTLMSALSALGNPTREMRMNPKAITAPQMFGRLDVATDDWTDGIFSALWRKTLKTKKGECVWLVLDGPVDAIWIENLNSVLDDNRTLTLANGDRIPMSPSCKVIFEVHSLDNASHATVSRNGMVYMSSSCLPWKPMLTAWLSTQPKLVVRGITQLFDRSFESVYTWAIENLLFRMKILQCMIISQMLKLFEGLLPREEREINILASCLQKIYAFGLMWSVGAFLEIPDRLKFESHLRGCAKEYSIDLPPEGPDSIFDYTVDTVKGEWQHWKSLVPDFVYSPSSGIEYSSVLVPNLDNVRTDFLVHTVAKQGSPVLLLGEPGTAKTVVLKAYTAKFNPDEHLSKSVNFSSATTPLQFQKTIESYIEKRAGNTYGPAAGKKLTVLIDDINMPLINEWGDQVTNEVVRQTIEMCGFYCLERPGEFIKLVDLHYLAAMCQPGGGRNEIPERLKRHFSIFNCTLPTDDSIDKTFGCIVKGAFSLEQGYSQEICSMTEKLVPLTRKLWHLTKVTMMPTPAKFHYVFNLRELSRIWQGMTSTLPTVLTSTSVLLDLWKHECCRVIADRFIQHKDHEWFMDAMTLLVAEELDVDISESKDDLCFFVDFLRDTPEVTGEDEVDVEMPKIYEPVRSLEVLQDRLSFLLSLYNEVARTAHMDIVFFEDAVSHLTRISRIIRCPGGHALLIGVGGSGKQSLTRLAAFIAHYTTQQISLTRSYSSSNFLEDLKLLYRTTGVQDKGTAFIFNDQSLKDESFLEYLNNVLTCGVVSNLFNRDEKSDIIAELTPVMKREQPRNPPTPDNVLDFFQARTRRNLHVVLCFSPVGEKLRARSLRFPGIVSGCTVDWFQPWPKEALVSVSAHFLRDFPLQCDPEVKEQLIRTMGDMHTLVAERCTEYYQRFRRPAHVTPKSFLSFVWGYRSLYTQKEAEIGDTCARMERGISKLEEASSLVESMGRQLAEMDDQLERASKKAEQVLSEVSIRAEAAEVVRDSVEKAKEAAERIVREIRVDKATAEQKLEAARPALEEAEAALHTIQPTHIATVRKLGRPPALIMYIMDCVMILFQKRLQPVQVDPMRKFIKPSWEESLKFMSTTGFLAALQNFPKDTINDEMVELLDPYLSMRDYAMDTAKRVCGDVAGLLSWTKSMAFFFGINKEVLPLKHNLAVQEARLSLAMKELKNVEQQLEDKERDLTEVKTQYEEAILNKEKLAEEAAVCRRKMSRAAMLITELGGEYKRWTDESKQLKEQIKRLVGDVLVGTGFLSYAGSFNQEYRAMLHSAWHTEIQGRQIPVSEALNARDMLVDASTISEWNLCGLPGDELSSQNGTLVTHSLRYPLLIDPQGQGKAWLKNAEAKNHMQVTSLNHKYFRQLLEECLSLGKPLLIEDVSEELDPILENVLEKNYVKSGSTFKVMLGEKECDVAEGFRLYITTKLANPAFSPEISAKTAVVDFTVTAKGLEDQLLGRVMLSEKAELETERVKVIGEIVSCKLNIKQLEDNLLDHLTSSQGSLVENEGLMSVLQETKSTTLQVSTKLQASASTQLKINKAREEFRPVAARGSLLYFLVVEMGVINVMYQTSLRQFLGIFDASVSGSEADVDVSKRIRNIILYLTSEVHRYAVRGFYECHRFLFVLMLALKLQLEHGRISYDEFFTFVKGGASLDMNSVQPKPFPWIPDIIWLNIVQLGRLPLFKSITEEVCNREADWKAWFESEAPESSSFPCGYDSKLDDFGVLLMVRTWCPDRTLSQAKRFISLSLGPSFVEGVLLDFDRLWWESDARTPLICLLSTSGDPSMQVEAVARKKGLEYSCVSMGQGQEVPARRILSKMRAVGGWAMLQNLHLSLDFCHEVLDTVLHGVSQEEGETHPEFRLWITTEVHPQFPIGLLQISVKFTNEPPRGVKASLKRTYSSLPEDVLEHSSAHQWPPLLFGVAFLNTVVQERRRFGPLGWNVPYEFGQADFRASLAFLQKHLDDMDVKRGPCWRTIRFMLAEVQYGGRVTDDYDKRLLQYYTLEWFNERLLSSSFEFYPGYKLPPSSCATLSQCLEALSAIPNDDCPQVFGLHANADITYQLNEAGAVLDALIRVPPQDQGGALDTKESMVSKAATEMLEKLPPEYVHHEVRRAMTEIHGTLEPVSIFLRLELERMNKVLSAVRSDLVDLRLAIDGIIVMNDALKGALDAIFQAKVPPLWAKVSWESSTLGFWFTELLERDQQFRTWCFQGKPTSFWISGLFNPTGFLTAMRQEVTRAHQGWALDSVSQRNKVTTFRGPSDISEPPTEGVFVYGLHLEGASWDINHGCLRESDPKKLYEPLPVLHVHAIQCTSGKSPDMYECPVYKKPTRTDLTYITSMDLKSNKKSSHWVLRGVALLSDIK</sequence>
<dbReference type="InterPro" id="IPR013602">
    <property type="entry name" value="Dynein_heavy_linker"/>
</dbReference>
<dbReference type="Pfam" id="PF17852">
    <property type="entry name" value="Dynein_AAA_lid"/>
    <property type="match status" value="1"/>
</dbReference>
<dbReference type="GO" id="GO:0005524">
    <property type="term" value="F:ATP binding"/>
    <property type="evidence" value="ECO:0007669"/>
    <property type="project" value="UniProtKB-KW"/>
</dbReference>
<dbReference type="GO" id="GO:0097729">
    <property type="term" value="C:9+2 motile cilium"/>
    <property type="evidence" value="ECO:0007669"/>
    <property type="project" value="UniProtKB-ARBA"/>
</dbReference>
<evidence type="ECO:0000313" key="16">
    <source>
        <dbReference type="EMBL" id="KAG8183865.1"/>
    </source>
</evidence>
<dbReference type="Gene3D" id="1.20.1270.280">
    <property type="match status" value="1"/>
</dbReference>
<dbReference type="Gene3D" id="1.10.8.710">
    <property type="match status" value="1"/>
</dbReference>
<accession>A0AAV6UI56</accession>
<organism evidence="16 17">
    <name type="scientific">Oedothorax gibbosus</name>
    <dbReference type="NCBI Taxonomy" id="931172"/>
    <lineage>
        <taxon>Eukaryota</taxon>
        <taxon>Metazoa</taxon>
        <taxon>Ecdysozoa</taxon>
        <taxon>Arthropoda</taxon>
        <taxon>Chelicerata</taxon>
        <taxon>Arachnida</taxon>
        <taxon>Araneae</taxon>
        <taxon>Araneomorphae</taxon>
        <taxon>Entelegynae</taxon>
        <taxon>Araneoidea</taxon>
        <taxon>Linyphiidae</taxon>
        <taxon>Erigoninae</taxon>
        <taxon>Oedothorax</taxon>
    </lineage>
</organism>
<dbReference type="InterPro" id="IPR024317">
    <property type="entry name" value="Dynein_heavy_chain_D4_dom"/>
</dbReference>
<keyword evidence="9 14" id="KW-0175">Coiled coil</keyword>
<dbReference type="Pfam" id="PF12774">
    <property type="entry name" value="AAA_6"/>
    <property type="match status" value="1"/>
</dbReference>
<dbReference type="Proteomes" id="UP000827092">
    <property type="component" value="Unassembled WGS sequence"/>
</dbReference>
<proteinExistence type="inferred from homology"/>
<dbReference type="Gene3D" id="3.20.180.20">
    <property type="entry name" value="Dynein heavy chain, N-terminal domain 2"/>
    <property type="match status" value="1"/>
</dbReference>
<evidence type="ECO:0000313" key="17">
    <source>
        <dbReference type="Proteomes" id="UP000827092"/>
    </source>
</evidence>
<keyword evidence="10" id="KW-0969">Cilium</keyword>
<dbReference type="Pfam" id="PF12781">
    <property type="entry name" value="AAA_9"/>
    <property type="match status" value="1"/>
</dbReference>
<dbReference type="InterPro" id="IPR041658">
    <property type="entry name" value="AAA_lid_11"/>
</dbReference>
<dbReference type="CDD" id="cd06503">
    <property type="entry name" value="ATP-synt_Fo_b"/>
    <property type="match status" value="1"/>
</dbReference>
<evidence type="ECO:0000256" key="1">
    <source>
        <dbReference type="ARBA" id="ARBA00004430"/>
    </source>
</evidence>
<dbReference type="InterPro" id="IPR043160">
    <property type="entry name" value="Dynein_C_barrel"/>
</dbReference>
<dbReference type="FunFam" id="1.20.58.1120:FF:000004">
    <property type="entry name" value="Dynein axonemal heavy chain 5"/>
    <property type="match status" value="1"/>
</dbReference>
<dbReference type="Gene3D" id="1.10.287.2620">
    <property type="match status" value="1"/>
</dbReference>
<dbReference type="GO" id="GO:0051959">
    <property type="term" value="F:dynein light intermediate chain binding"/>
    <property type="evidence" value="ECO:0007669"/>
    <property type="project" value="InterPro"/>
</dbReference>
<dbReference type="Pfam" id="PF08385">
    <property type="entry name" value="DHC_N1"/>
    <property type="match status" value="1"/>
</dbReference>
<dbReference type="FunFam" id="1.10.8.710:FF:000003">
    <property type="entry name" value="Dynein axonemal heavy chain 5"/>
    <property type="match status" value="1"/>
</dbReference>
<comment type="caution">
    <text evidence="16">The sequence shown here is derived from an EMBL/GenBank/DDBJ whole genome shotgun (WGS) entry which is preliminary data.</text>
</comment>
<keyword evidence="12" id="KW-0206">Cytoskeleton</keyword>
<dbReference type="FunFam" id="3.10.490.20:FF:000010">
    <property type="entry name" value="Dynein heavy chain, putative"/>
    <property type="match status" value="1"/>
</dbReference>
<dbReference type="Pfam" id="PF18199">
    <property type="entry name" value="Dynein_C"/>
    <property type="match status" value="1"/>
</dbReference>
<dbReference type="Gene3D" id="3.10.490.20">
    <property type="match status" value="1"/>
</dbReference>
<feature type="domain" description="AAA+ ATPase" evidence="15">
    <location>
        <begin position="1966"/>
        <end position="2110"/>
    </location>
</feature>
<evidence type="ECO:0000256" key="4">
    <source>
        <dbReference type="ARBA" id="ARBA00022701"/>
    </source>
</evidence>
<evidence type="ECO:0000256" key="5">
    <source>
        <dbReference type="ARBA" id="ARBA00022737"/>
    </source>
</evidence>
<evidence type="ECO:0000256" key="2">
    <source>
        <dbReference type="ARBA" id="ARBA00008887"/>
    </source>
</evidence>
<dbReference type="Pfam" id="PF17857">
    <property type="entry name" value="AAA_lid_1"/>
    <property type="match status" value="1"/>
</dbReference>
<dbReference type="InterPro" id="IPR042222">
    <property type="entry name" value="Dynein_2_N"/>
</dbReference>
<comment type="similarity">
    <text evidence="2">Belongs to the dynein heavy chain family.</text>
</comment>
<dbReference type="Pfam" id="PF12775">
    <property type="entry name" value="AAA_7"/>
    <property type="match status" value="1"/>
</dbReference>
<dbReference type="InterPro" id="IPR043157">
    <property type="entry name" value="Dynein_AAA1S"/>
</dbReference>
<gene>
    <name evidence="16" type="ORF">JTE90_005329</name>
</gene>
<dbReference type="FunFam" id="1.20.140.100:FF:000003">
    <property type="entry name" value="Dynein, axonemal, heavy chain 5"/>
    <property type="match status" value="1"/>
</dbReference>
<dbReference type="FunFam" id="1.20.920.30:FF:000004">
    <property type="entry name" value="Dynein axonemal heavy chain 5"/>
    <property type="match status" value="1"/>
</dbReference>
<dbReference type="InterPro" id="IPR003593">
    <property type="entry name" value="AAA+_ATPase"/>
</dbReference>
<dbReference type="InterPro" id="IPR042219">
    <property type="entry name" value="AAA_lid_11_sf"/>
</dbReference>
<dbReference type="InterPro" id="IPR013594">
    <property type="entry name" value="Dynein_heavy_tail"/>
</dbReference>
<evidence type="ECO:0000259" key="15">
    <source>
        <dbReference type="SMART" id="SM00382"/>
    </source>
</evidence>
<evidence type="ECO:0000256" key="3">
    <source>
        <dbReference type="ARBA" id="ARBA00022490"/>
    </source>
</evidence>